<feature type="compositionally biased region" description="Basic and acidic residues" evidence="1">
    <location>
        <begin position="1"/>
        <end position="21"/>
    </location>
</feature>
<evidence type="ECO:0000256" key="1">
    <source>
        <dbReference type="SAM" id="MobiDB-lite"/>
    </source>
</evidence>
<dbReference type="EMBL" id="LAZR01015507">
    <property type="protein sequence ID" value="KKM10468.1"/>
    <property type="molecule type" value="Genomic_DNA"/>
</dbReference>
<comment type="caution">
    <text evidence="2">The sequence shown here is derived from an EMBL/GenBank/DDBJ whole genome shotgun (WGS) entry which is preliminary data.</text>
</comment>
<accession>A0A0F9HC97</accession>
<name>A0A0F9HC97_9ZZZZ</name>
<organism evidence="2">
    <name type="scientific">marine sediment metagenome</name>
    <dbReference type="NCBI Taxonomy" id="412755"/>
    <lineage>
        <taxon>unclassified sequences</taxon>
        <taxon>metagenomes</taxon>
        <taxon>ecological metagenomes</taxon>
    </lineage>
</organism>
<proteinExistence type="predicted"/>
<sequence>MTKIIRQDGKRRVFIDEDGKETPFPPKKNKTEIKKPVENKEGKKLFPVVDDEGIPF</sequence>
<reference evidence="2" key="1">
    <citation type="journal article" date="2015" name="Nature">
        <title>Complex archaea that bridge the gap between prokaryotes and eukaryotes.</title>
        <authorList>
            <person name="Spang A."/>
            <person name="Saw J.H."/>
            <person name="Jorgensen S.L."/>
            <person name="Zaremba-Niedzwiedzka K."/>
            <person name="Martijn J."/>
            <person name="Lind A.E."/>
            <person name="van Eijk R."/>
            <person name="Schleper C."/>
            <person name="Guy L."/>
            <person name="Ettema T.J."/>
        </authorList>
    </citation>
    <scope>NUCLEOTIDE SEQUENCE</scope>
</reference>
<protein>
    <submittedName>
        <fullName evidence="2">Uncharacterized protein</fullName>
    </submittedName>
</protein>
<evidence type="ECO:0000313" key="2">
    <source>
        <dbReference type="EMBL" id="KKM10468.1"/>
    </source>
</evidence>
<dbReference type="AlphaFoldDB" id="A0A0F9HC97"/>
<gene>
    <name evidence="2" type="ORF">LCGC14_1721850</name>
</gene>
<feature type="region of interest" description="Disordered" evidence="1">
    <location>
        <begin position="1"/>
        <end position="32"/>
    </location>
</feature>